<dbReference type="InterPro" id="IPR001482">
    <property type="entry name" value="T2SS/T4SS_dom"/>
</dbReference>
<protein>
    <submittedName>
        <fullName evidence="3">Type IV secretion system protein virB11</fullName>
    </submittedName>
</protein>
<comment type="similarity">
    <text evidence="1">Belongs to the GSP E family.</text>
</comment>
<accession>A0A173U7S7</accession>
<dbReference type="RefSeq" id="WP_055259507.1">
    <property type="nucleotide sequence ID" value="NZ_CYXT01000023.1"/>
</dbReference>
<sequence length="350" mass="39859">MDKMIISDQQYGELLPFVKDEKITDINWNGNELWVDNIETGRYCSDVKLSPEFVNQFSAHVANVKSASFNKYNPKLEADSEGLRISIIHESCTETGTTISLRKSPPKMQMNDKLMLDTGYCSQKVLNLLKNLIKCHANLVMIGLTGSGKTELLKYLTGQIPDYERAITIEDTPEIHYREINPGKDCVALIVEEDSEIFNYTDAIKASLRQLPVWLLLSEARGTEVQYLIQSLTTGHYCLTTLHTDDVRKVPSRMKNMVEDQHAAERIENDIYTFLDVGVLIRKVVINGKTKRYIDQIGVYDRNSNDEKKVLMIVKNGKIVEGVEKDIKAFGETLGEKFDRENIKNPFVLK</sequence>
<feature type="domain" description="Bacterial type II secretion system protein E" evidence="2">
    <location>
        <begin position="93"/>
        <end position="262"/>
    </location>
</feature>
<dbReference type="Pfam" id="PF00437">
    <property type="entry name" value="T2SSE"/>
    <property type="match status" value="1"/>
</dbReference>
<dbReference type="InterPro" id="IPR050921">
    <property type="entry name" value="T4SS_GSP_E_ATPase"/>
</dbReference>
<dbReference type="SUPFAM" id="SSF52540">
    <property type="entry name" value="P-loop containing nucleoside triphosphate hydrolases"/>
    <property type="match status" value="1"/>
</dbReference>
<dbReference type="AlphaFoldDB" id="A0A173U7S7"/>
<evidence type="ECO:0000256" key="1">
    <source>
        <dbReference type="ARBA" id="ARBA00006611"/>
    </source>
</evidence>
<dbReference type="GO" id="GO:0016887">
    <property type="term" value="F:ATP hydrolysis activity"/>
    <property type="evidence" value="ECO:0007669"/>
    <property type="project" value="InterPro"/>
</dbReference>
<dbReference type="PANTHER" id="PTHR30486:SF6">
    <property type="entry name" value="TYPE IV PILUS RETRACTATION ATPASE PILT"/>
    <property type="match status" value="1"/>
</dbReference>
<name>A0A173U7S7_ANAHA</name>
<dbReference type="Gene3D" id="3.30.450.370">
    <property type="match status" value="1"/>
</dbReference>
<organism evidence="3 4">
    <name type="scientific">Anaerostipes hadrus</name>
    <dbReference type="NCBI Taxonomy" id="649756"/>
    <lineage>
        <taxon>Bacteria</taxon>
        <taxon>Bacillati</taxon>
        <taxon>Bacillota</taxon>
        <taxon>Clostridia</taxon>
        <taxon>Lachnospirales</taxon>
        <taxon>Lachnospiraceae</taxon>
        <taxon>Anaerostipes</taxon>
    </lineage>
</organism>
<dbReference type="EMBL" id="CYXT01000023">
    <property type="protein sequence ID" value="CUN11092.1"/>
    <property type="molecule type" value="Genomic_DNA"/>
</dbReference>
<proteinExistence type="inferred from homology"/>
<evidence type="ECO:0000259" key="2">
    <source>
        <dbReference type="Pfam" id="PF00437"/>
    </source>
</evidence>
<gene>
    <name evidence="3" type="ORF">ERS852425_02690</name>
</gene>
<dbReference type="InterPro" id="IPR027417">
    <property type="entry name" value="P-loop_NTPase"/>
</dbReference>
<reference evidence="3 4" key="1">
    <citation type="submission" date="2015-09" db="EMBL/GenBank/DDBJ databases">
        <authorList>
            <consortium name="Pathogen Informatics"/>
        </authorList>
    </citation>
    <scope>NUCLEOTIDE SEQUENCE [LARGE SCALE GENOMIC DNA]</scope>
    <source>
        <strain evidence="3 4">2789STDY5608868</strain>
    </source>
</reference>
<dbReference type="Proteomes" id="UP000095598">
    <property type="component" value="Unassembled WGS sequence"/>
</dbReference>
<evidence type="ECO:0000313" key="3">
    <source>
        <dbReference type="EMBL" id="CUN11092.1"/>
    </source>
</evidence>
<evidence type="ECO:0000313" key="4">
    <source>
        <dbReference type="Proteomes" id="UP000095598"/>
    </source>
</evidence>
<dbReference type="PANTHER" id="PTHR30486">
    <property type="entry name" value="TWITCHING MOTILITY PROTEIN PILT"/>
    <property type="match status" value="1"/>
</dbReference>
<dbReference type="Gene3D" id="3.40.50.300">
    <property type="entry name" value="P-loop containing nucleotide triphosphate hydrolases"/>
    <property type="match status" value="1"/>
</dbReference>